<keyword evidence="2 6" id="KW-0808">Transferase</keyword>
<dbReference type="GO" id="GO:0000179">
    <property type="term" value="F:rRNA (adenine-N6,N6-)-dimethyltransferase activity"/>
    <property type="evidence" value="ECO:0007669"/>
    <property type="project" value="InterPro"/>
</dbReference>
<evidence type="ECO:0000256" key="4">
    <source>
        <dbReference type="SAM" id="MobiDB-lite"/>
    </source>
</evidence>
<dbReference type="SUPFAM" id="SSF53335">
    <property type="entry name" value="S-adenosyl-L-methionine-dependent methyltransferases"/>
    <property type="match status" value="1"/>
</dbReference>
<accession>A0A840P4H5</accession>
<keyword evidence="7" id="KW-1185">Reference proteome</keyword>
<dbReference type="InterPro" id="IPR020598">
    <property type="entry name" value="rRNA_Ade_methylase_Trfase_N"/>
</dbReference>
<dbReference type="GO" id="GO:0003676">
    <property type="term" value="F:nucleic acid binding"/>
    <property type="evidence" value="ECO:0007669"/>
    <property type="project" value="InterPro"/>
</dbReference>
<keyword evidence="1 6" id="KW-0489">Methyltransferase</keyword>
<dbReference type="PRINTS" id="PR00507">
    <property type="entry name" value="N12N6MTFRASE"/>
</dbReference>
<dbReference type="Pfam" id="PF12083">
    <property type="entry name" value="DUF3560"/>
    <property type="match status" value="1"/>
</dbReference>
<dbReference type="Gene3D" id="3.40.50.150">
    <property type="entry name" value="Vaccinia Virus protein VP39"/>
    <property type="match status" value="1"/>
</dbReference>
<sequence>MYEIVRKWENGRFTFFPSIGMIGLRHSRDRVADRWAINKAAKALKAAGFEVEVEIDDTPRDRAQVLADKADRLEDRRHALAAKAERHAGRAAAAAERANDLSERFAGGQPILLGHHSERGARRDQKRMDTAMRKSVEEDTAAQQAARRANAVGKQAAYSARPRVTARRIKKLEADLRRVQRGLDGYERVFRNHRGEPYYIEKHEPATGQHRERLLAEQAHIENQLAYERQQLAAATQEGEFVEWGKHNIHVGDRVWAWGYNGLAVKTNPTTVRLDFRDHWQPKVPYTDILQVECPHGDKPSLAGVSEPARAQPARPKVKVPKLDTEQLQAAARRASSVRVGRDREAFVSPPAVVDKLMELADIQPGMAVLEPSAGTGNIAAAAVERGAVVDCVEIEHSLANLLVERVPGVNCVRRQDFLDLEQVEQEAYDRIVMNPPFSGGKDIAHVTHALRFLKPGGRLVAVMGSSVIFQQTKVAERFRALVEEHGGEFEPLPAGSFAPATDANTVVVVIPAQD</sequence>
<proteinExistence type="predicted"/>
<dbReference type="RefSeq" id="WP_185049777.1">
    <property type="nucleotide sequence ID" value="NZ_BAABIX010000005.1"/>
</dbReference>
<evidence type="ECO:0000256" key="2">
    <source>
        <dbReference type="ARBA" id="ARBA00022679"/>
    </source>
</evidence>
<protein>
    <submittedName>
        <fullName evidence="6">Protein-L-isoaspartate O-methyltransferase</fullName>
    </submittedName>
</protein>
<gene>
    <name evidence="6" type="ORF">HNP84_002482</name>
</gene>
<dbReference type="AlphaFoldDB" id="A0A840P4H5"/>
<dbReference type="InterPro" id="IPR021944">
    <property type="entry name" value="DUF3560"/>
</dbReference>
<dbReference type="InterPro" id="IPR029063">
    <property type="entry name" value="SAM-dependent_MTases_sf"/>
</dbReference>
<dbReference type="InterPro" id="IPR007848">
    <property type="entry name" value="Small_mtfrase_dom"/>
</dbReference>
<evidence type="ECO:0000256" key="3">
    <source>
        <dbReference type="ARBA" id="ARBA00022691"/>
    </source>
</evidence>
<feature type="domain" description="Ribosomal RNA adenine methylase transferase N-terminal" evidence="5">
    <location>
        <begin position="353"/>
        <end position="515"/>
    </location>
</feature>
<dbReference type="InterPro" id="IPR002052">
    <property type="entry name" value="DNA_methylase_N6_adenine_CS"/>
</dbReference>
<evidence type="ECO:0000313" key="6">
    <source>
        <dbReference type="EMBL" id="MBB5132761.1"/>
    </source>
</evidence>
<feature type="compositionally biased region" description="Basic and acidic residues" evidence="4">
    <location>
        <begin position="115"/>
        <end position="133"/>
    </location>
</feature>
<evidence type="ECO:0000256" key="1">
    <source>
        <dbReference type="ARBA" id="ARBA00022603"/>
    </source>
</evidence>
<feature type="region of interest" description="Disordered" evidence="4">
    <location>
        <begin position="113"/>
        <end position="133"/>
    </location>
</feature>
<evidence type="ECO:0000259" key="5">
    <source>
        <dbReference type="SMART" id="SM00650"/>
    </source>
</evidence>
<organism evidence="6 7">
    <name type="scientific">Thermocatellispora tengchongensis</name>
    <dbReference type="NCBI Taxonomy" id="1073253"/>
    <lineage>
        <taxon>Bacteria</taxon>
        <taxon>Bacillati</taxon>
        <taxon>Actinomycetota</taxon>
        <taxon>Actinomycetes</taxon>
        <taxon>Streptosporangiales</taxon>
        <taxon>Streptosporangiaceae</taxon>
        <taxon>Thermocatellispora</taxon>
    </lineage>
</organism>
<dbReference type="SMART" id="SM00650">
    <property type="entry name" value="rADc"/>
    <property type="match status" value="1"/>
</dbReference>
<name>A0A840P4H5_9ACTN</name>
<dbReference type="PROSITE" id="PS00092">
    <property type="entry name" value="N6_MTASE"/>
    <property type="match status" value="1"/>
</dbReference>
<evidence type="ECO:0000313" key="7">
    <source>
        <dbReference type="Proteomes" id="UP000578449"/>
    </source>
</evidence>
<reference evidence="6 7" key="1">
    <citation type="submission" date="2020-08" db="EMBL/GenBank/DDBJ databases">
        <title>Genomic Encyclopedia of Type Strains, Phase IV (KMG-IV): sequencing the most valuable type-strain genomes for metagenomic binning, comparative biology and taxonomic classification.</title>
        <authorList>
            <person name="Goeker M."/>
        </authorList>
    </citation>
    <scope>NUCLEOTIDE SEQUENCE [LARGE SCALE GENOMIC DNA]</scope>
    <source>
        <strain evidence="6 7">DSM 45615</strain>
    </source>
</reference>
<comment type="caution">
    <text evidence="6">The sequence shown here is derived from an EMBL/GenBank/DDBJ whole genome shotgun (WGS) entry which is preliminary data.</text>
</comment>
<dbReference type="EMBL" id="JACHGN010000005">
    <property type="protein sequence ID" value="MBB5132761.1"/>
    <property type="molecule type" value="Genomic_DNA"/>
</dbReference>
<dbReference type="Pfam" id="PF05175">
    <property type="entry name" value="MTS"/>
    <property type="match status" value="1"/>
</dbReference>
<dbReference type="Proteomes" id="UP000578449">
    <property type="component" value="Unassembled WGS sequence"/>
</dbReference>
<dbReference type="CDD" id="cd02440">
    <property type="entry name" value="AdoMet_MTases"/>
    <property type="match status" value="1"/>
</dbReference>
<keyword evidence="3" id="KW-0949">S-adenosyl-L-methionine</keyword>